<dbReference type="EMBL" id="MU001642">
    <property type="protein sequence ID" value="KAF2479147.1"/>
    <property type="molecule type" value="Genomic_DNA"/>
</dbReference>
<sequence length="410" mass="45991">MDRGWRRSGFLLYLPDASRSCCPHYTIKLRAPDLKPTRDQRHALNRWNRFVLGERYLKEKAAKYPLGKEEKKRQNTTFNLIEAIHESEACNLKPDLHPDHQYTVTLEPSTFTEEKFQLFNHYQRDVHHETDSDISRPGFKRFLCSSPLHRTAQYGSFHQCHRLDGRLIAMSVLDLLPAGVSSVYFLYHSDYAAWSFGKLSALREAALAIEGGHDWLYMGYYIHSCKKMQYKGDYKTQLVLDFDALAWDPLDEKMRALMEKRKWVSMSRERAIEASLANNDPSDRSSLEKALVEKAYAVPLASPVEASRARVPIFSLHIPGVMPAAEVREHIDLANVKITFGSRMEIRMGSLGSFSAEDGSGGWGDPGTAKGLAAEFAAVVGPVLAAEALLDFSRGGSGGGAAEGDDEDES</sequence>
<dbReference type="PANTHER" id="PTHR21367:SF1">
    <property type="entry name" value="ARGINYL-TRNA--PROTEIN TRANSFERASE 1"/>
    <property type="match status" value="1"/>
</dbReference>
<keyword evidence="8" id="KW-1185">Reference proteome</keyword>
<dbReference type="SUPFAM" id="SSF55729">
    <property type="entry name" value="Acyl-CoA N-acyltransferases (Nat)"/>
    <property type="match status" value="1"/>
</dbReference>
<dbReference type="GO" id="GO:0004057">
    <property type="term" value="F:arginyl-tRNA--protein transferase activity"/>
    <property type="evidence" value="ECO:0007669"/>
    <property type="project" value="UniProtKB-EC"/>
</dbReference>
<reference evidence="7" key="1">
    <citation type="journal article" date="2020" name="Stud. Mycol.">
        <title>101 Dothideomycetes genomes: a test case for predicting lifestyles and emergence of pathogens.</title>
        <authorList>
            <person name="Haridas S."/>
            <person name="Albert R."/>
            <person name="Binder M."/>
            <person name="Bloem J."/>
            <person name="Labutti K."/>
            <person name="Salamov A."/>
            <person name="Andreopoulos B."/>
            <person name="Baker S."/>
            <person name="Barry K."/>
            <person name="Bills G."/>
            <person name="Bluhm B."/>
            <person name="Cannon C."/>
            <person name="Castanera R."/>
            <person name="Culley D."/>
            <person name="Daum C."/>
            <person name="Ezra D."/>
            <person name="Gonzalez J."/>
            <person name="Henrissat B."/>
            <person name="Kuo A."/>
            <person name="Liang C."/>
            <person name="Lipzen A."/>
            <person name="Lutzoni F."/>
            <person name="Magnuson J."/>
            <person name="Mondo S."/>
            <person name="Nolan M."/>
            <person name="Ohm R."/>
            <person name="Pangilinan J."/>
            <person name="Park H.-J."/>
            <person name="Ramirez L."/>
            <person name="Alfaro M."/>
            <person name="Sun H."/>
            <person name="Tritt A."/>
            <person name="Yoshinaga Y."/>
            <person name="Zwiers L.-H."/>
            <person name="Turgeon B."/>
            <person name="Goodwin S."/>
            <person name="Spatafora J."/>
            <person name="Crous P."/>
            <person name="Grigoriev I."/>
        </authorList>
    </citation>
    <scope>NUCLEOTIDE SEQUENCE</scope>
    <source>
        <strain evidence="7">CBS 113389</strain>
    </source>
</reference>
<feature type="domain" description="N-end aminoacyl transferase N-terminal" evidence="5">
    <location>
        <begin position="1"/>
        <end position="41"/>
    </location>
</feature>
<dbReference type="GO" id="GO:0005737">
    <property type="term" value="C:cytoplasm"/>
    <property type="evidence" value="ECO:0007669"/>
    <property type="project" value="TreeGrafter"/>
</dbReference>
<dbReference type="RefSeq" id="XP_033585717.1">
    <property type="nucleotide sequence ID" value="XM_033737762.1"/>
</dbReference>
<organism evidence="7 8">
    <name type="scientific">Neohortaea acidophila</name>
    <dbReference type="NCBI Taxonomy" id="245834"/>
    <lineage>
        <taxon>Eukaryota</taxon>
        <taxon>Fungi</taxon>
        <taxon>Dikarya</taxon>
        <taxon>Ascomycota</taxon>
        <taxon>Pezizomycotina</taxon>
        <taxon>Dothideomycetes</taxon>
        <taxon>Dothideomycetidae</taxon>
        <taxon>Mycosphaerellales</taxon>
        <taxon>Teratosphaeriaceae</taxon>
        <taxon>Neohortaea</taxon>
    </lineage>
</organism>
<dbReference type="InterPro" id="IPR007471">
    <property type="entry name" value="N-end_Aminoacyl_Trfase_N"/>
</dbReference>
<evidence type="ECO:0000256" key="3">
    <source>
        <dbReference type="ARBA" id="ARBA00022679"/>
    </source>
</evidence>
<evidence type="ECO:0000256" key="4">
    <source>
        <dbReference type="ARBA" id="ARBA00023315"/>
    </source>
</evidence>
<gene>
    <name evidence="7" type="ORF">BDY17DRAFT_327934</name>
</gene>
<dbReference type="Proteomes" id="UP000799767">
    <property type="component" value="Unassembled WGS sequence"/>
</dbReference>
<dbReference type="InterPro" id="IPR016181">
    <property type="entry name" value="Acyl_CoA_acyltransferase"/>
</dbReference>
<dbReference type="PANTHER" id="PTHR21367">
    <property type="entry name" value="ARGININE-TRNA-PROTEIN TRANSFERASE 1"/>
    <property type="match status" value="1"/>
</dbReference>
<evidence type="ECO:0000259" key="6">
    <source>
        <dbReference type="Pfam" id="PF04377"/>
    </source>
</evidence>
<evidence type="ECO:0000259" key="5">
    <source>
        <dbReference type="Pfam" id="PF04376"/>
    </source>
</evidence>
<dbReference type="OrthoDB" id="74183at2759"/>
<dbReference type="Pfam" id="PF04376">
    <property type="entry name" value="ATE_N"/>
    <property type="match status" value="1"/>
</dbReference>
<evidence type="ECO:0000256" key="1">
    <source>
        <dbReference type="ARBA" id="ARBA00009991"/>
    </source>
</evidence>
<evidence type="ECO:0000313" key="8">
    <source>
        <dbReference type="Proteomes" id="UP000799767"/>
    </source>
</evidence>
<dbReference type="GeneID" id="54478764"/>
<keyword evidence="3 7" id="KW-0808">Transferase</keyword>
<accession>A0A6A6PIP6</accession>
<dbReference type="EC" id="2.3.2.8" evidence="2"/>
<proteinExistence type="inferred from homology"/>
<protein>
    <recommendedName>
        <fullName evidence="2">arginyltransferase</fullName>
        <ecNumber evidence="2">2.3.2.8</ecNumber>
    </recommendedName>
</protein>
<evidence type="ECO:0000256" key="2">
    <source>
        <dbReference type="ARBA" id="ARBA00012025"/>
    </source>
</evidence>
<dbReference type="InterPro" id="IPR030700">
    <property type="entry name" value="N-end_Aminoacyl_Trfase"/>
</dbReference>
<dbReference type="InterPro" id="IPR007472">
    <property type="entry name" value="N-end_Aminoacyl_Trfase_C"/>
</dbReference>
<dbReference type="Pfam" id="PF04377">
    <property type="entry name" value="ATE_C"/>
    <property type="match status" value="1"/>
</dbReference>
<keyword evidence="4" id="KW-0012">Acyltransferase</keyword>
<feature type="domain" description="N-end rule aminoacyl transferase C-terminal" evidence="6">
    <location>
        <begin position="114"/>
        <end position="240"/>
    </location>
</feature>
<evidence type="ECO:0000313" key="7">
    <source>
        <dbReference type="EMBL" id="KAF2479147.1"/>
    </source>
</evidence>
<name>A0A6A6PIP6_9PEZI</name>
<comment type="similarity">
    <text evidence="1">Belongs to the R-transferase family.</text>
</comment>
<dbReference type="AlphaFoldDB" id="A0A6A6PIP6"/>